<dbReference type="PANTHER" id="PTHR23517">
    <property type="entry name" value="RESISTANCE PROTEIN MDTM, PUTATIVE-RELATED-RELATED"/>
    <property type="match status" value="1"/>
</dbReference>
<keyword evidence="4 7" id="KW-0812">Transmembrane</keyword>
<sequence length="435" mass="44222">MSAVVQGSRSTPTASPAGFTGRNRLLTAVLVDTLGSGAFLPLSFLYLSETTHIPLGRLGLTITLAGLIGLPAMPLTGHVVDRVGAKPVMVAQTIVSAAGFSLYFHVSGLPVLIAGVAVVTLSDRMYWATWPVFISEQVGTQELDRWYSLINAARSASLAAGGALGAALLAAGGTSGLRVTLALNIASSLVAGALFVSVRGTAGPAATPRRHAVHPAGGRSGWRTLSRDGRYLVLTLSNTLLTYAWLIPSLILPLYVVRYTVLAAWVAAVALTVKLALAAVLQPIVARGLTGLRRTTTAFVGASAFLVAVILLALASSVSTTAAASALILAGVVFLAVGETAAGPAETSLAVAAAPALWRGRYVSVFQLSWSVSAITGPALVGFLLGVSATAVWDVFGALVVAAGVVLLPLGRRLPAAINSKTPATVPGPAPADAS</sequence>
<protein>
    <submittedName>
        <fullName evidence="9">MFS transporter</fullName>
    </submittedName>
</protein>
<dbReference type="PANTHER" id="PTHR23517:SF2">
    <property type="entry name" value="MULTIDRUG RESISTANCE PROTEIN MDTH"/>
    <property type="match status" value="1"/>
</dbReference>
<evidence type="ECO:0000256" key="5">
    <source>
        <dbReference type="ARBA" id="ARBA00022989"/>
    </source>
</evidence>
<reference evidence="9" key="1">
    <citation type="submission" date="2021-04" db="EMBL/GenBank/DDBJ databases">
        <title>Genome based classification of Actinospica acidithermotolerans sp. nov., an actinobacterium isolated from an Indonesian hot spring.</title>
        <authorList>
            <person name="Kusuma A.B."/>
            <person name="Putra K.E."/>
            <person name="Nafisah S."/>
            <person name="Loh J."/>
            <person name="Nouioui I."/>
            <person name="Goodfellow M."/>
        </authorList>
    </citation>
    <scope>NUCLEOTIDE SEQUENCE</scope>
    <source>
        <strain evidence="9">DSM 45618</strain>
    </source>
</reference>
<feature type="transmembrane region" description="Helical" evidence="7">
    <location>
        <begin position="100"/>
        <end position="121"/>
    </location>
</feature>
<evidence type="ECO:0000256" key="2">
    <source>
        <dbReference type="ARBA" id="ARBA00022448"/>
    </source>
</evidence>
<gene>
    <name evidence="9" type="ORF">KGA66_27225</name>
</gene>
<keyword evidence="2" id="KW-0813">Transport</keyword>
<feature type="transmembrane region" description="Helical" evidence="7">
    <location>
        <begin position="262"/>
        <end position="285"/>
    </location>
</feature>
<feature type="transmembrane region" description="Helical" evidence="7">
    <location>
        <begin position="322"/>
        <end position="342"/>
    </location>
</feature>
<feature type="transmembrane region" description="Helical" evidence="7">
    <location>
        <begin position="391"/>
        <end position="411"/>
    </location>
</feature>
<feature type="transmembrane region" description="Helical" evidence="7">
    <location>
        <begin position="362"/>
        <end position="385"/>
    </location>
</feature>
<feature type="transmembrane region" description="Helical" evidence="7">
    <location>
        <begin position="231"/>
        <end position="256"/>
    </location>
</feature>
<evidence type="ECO:0000256" key="7">
    <source>
        <dbReference type="SAM" id="Phobius"/>
    </source>
</evidence>
<keyword evidence="5 7" id="KW-1133">Transmembrane helix</keyword>
<dbReference type="AlphaFoldDB" id="A0A8J8BEU8"/>
<keyword evidence="3" id="KW-1003">Cell membrane</keyword>
<evidence type="ECO:0000313" key="10">
    <source>
        <dbReference type="Proteomes" id="UP000677913"/>
    </source>
</evidence>
<feature type="transmembrane region" description="Helical" evidence="7">
    <location>
        <begin position="58"/>
        <end position="80"/>
    </location>
</feature>
<evidence type="ECO:0000256" key="1">
    <source>
        <dbReference type="ARBA" id="ARBA00004651"/>
    </source>
</evidence>
<dbReference type="RefSeq" id="WP_211472143.1">
    <property type="nucleotide sequence ID" value="NZ_JAGSXH010000190.1"/>
</dbReference>
<accession>A0A8J8BEU8</accession>
<feature type="transmembrane region" description="Helical" evidence="7">
    <location>
        <begin position="25"/>
        <end position="46"/>
    </location>
</feature>
<evidence type="ECO:0000259" key="8">
    <source>
        <dbReference type="PROSITE" id="PS50850"/>
    </source>
</evidence>
<feature type="transmembrane region" description="Helical" evidence="7">
    <location>
        <begin position="297"/>
        <end position="316"/>
    </location>
</feature>
<dbReference type="PROSITE" id="PS50850">
    <property type="entry name" value="MFS"/>
    <property type="match status" value="1"/>
</dbReference>
<dbReference type="InterPro" id="IPR011701">
    <property type="entry name" value="MFS"/>
</dbReference>
<dbReference type="GO" id="GO:0022857">
    <property type="term" value="F:transmembrane transporter activity"/>
    <property type="evidence" value="ECO:0007669"/>
    <property type="project" value="InterPro"/>
</dbReference>
<evidence type="ECO:0000256" key="4">
    <source>
        <dbReference type="ARBA" id="ARBA00022692"/>
    </source>
</evidence>
<dbReference type="InterPro" id="IPR036259">
    <property type="entry name" value="MFS_trans_sf"/>
</dbReference>
<dbReference type="Gene3D" id="1.20.1250.20">
    <property type="entry name" value="MFS general substrate transporter like domains"/>
    <property type="match status" value="1"/>
</dbReference>
<evidence type="ECO:0000256" key="3">
    <source>
        <dbReference type="ARBA" id="ARBA00022475"/>
    </source>
</evidence>
<dbReference type="InterPro" id="IPR050171">
    <property type="entry name" value="MFS_Transporters"/>
</dbReference>
<evidence type="ECO:0000256" key="6">
    <source>
        <dbReference type="ARBA" id="ARBA00023136"/>
    </source>
</evidence>
<dbReference type="SUPFAM" id="SSF103473">
    <property type="entry name" value="MFS general substrate transporter"/>
    <property type="match status" value="1"/>
</dbReference>
<dbReference type="Pfam" id="PF07690">
    <property type="entry name" value="MFS_1"/>
    <property type="match status" value="1"/>
</dbReference>
<dbReference type="InterPro" id="IPR020846">
    <property type="entry name" value="MFS_dom"/>
</dbReference>
<feature type="domain" description="Major facilitator superfamily (MFS) profile" evidence="8">
    <location>
        <begin position="223"/>
        <end position="435"/>
    </location>
</feature>
<evidence type="ECO:0000313" key="9">
    <source>
        <dbReference type="EMBL" id="MBS2966758.1"/>
    </source>
</evidence>
<organism evidence="9 10">
    <name type="scientific">Actinocrinis puniceicyclus</name>
    <dbReference type="NCBI Taxonomy" id="977794"/>
    <lineage>
        <taxon>Bacteria</taxon>
        <taxon>Bacillati</taxon>
        <taxon>Actinomycetota</taxon>
        <taxon>Actinomycetes</taxon>
        <taxon>Catenulisporales</taxon>
        <taxon>Actinospicaceae</taxon>
        <taxon>Actinocrinis</taxon>
    </lineage>
</organism>
<feature type="transmembrane region" description="Helical" evidence="7">
    <location>
        <begin position="155"/>
        <end position="175"/>
    </location>
</feature>
<name>A0A8J8BEU8_9ACTN</name>
<proteinExistence type="predicted"/>
<keyword evidence="10" id="KW-1185">Reference proteome</keyword>
<dbReference type="Proteomes" id="UP000677913">
    <property type="component" value="Unassembled WGS sequence"/>
</dbReference>
<dbReference type="EMBL" id="JAGSXH010000190">
    <property type="protein sequence ID" value="MBS2966758.1"/>
    <property type="molecule type" value="Genomic_DNA"/>
</dbReference>
<comment type="caution">
    <text evidence="9">The sequence shown here is derived from an EMBL/GenBank/DDBJ whole genome shotgun (WGS) entry which is preliminary data.</text>
</comment>
<feature type="transmembrane region" description="Helical" evidence="7">
    <location>
        <begin position="181"/>
        <end position="202"/>
    </location>
</feature>
<dbReference type="GO" id="GO:0005886">
    <property type="term" value="C:plasma membrane"/>
    <property type="evidence" value="ECO:0007669"/>
    <property type="project" value="UniProtKB-SubCell"/>
</dbReference>
<comment type="subcellular location">
    <subcellularLocation>
        <location evidence="1">Cell membrane</location>
        <topology evidence="1">Multi-pass membrane protein</topology>
    </subcellularLocation>
</comment>
<keyword evidence="6 7" id="KW-0472">Membrane</keyword>